<feature type="domain" description="TPPC8 first Ig-like" evidence="2">
    <location>
        <begin position="653"/>
        <end position="722"/>
    </location>
</feature>
<dbReference type="STRING" id="6293.A0A1I8EU77"/>
<dbReference type="InterPro" id="IPR058541">
    <property type="entry name" value="Ig_TPPC8_1st"/>
</dbReference>
<dbReference type="InterPro" id="IPR058538">
    <property type="entry name" value="Ig_TPPC8_2nd"/>
</dbReference>
<accession>A0A1I8EU77</accession>
<dbReference type="GO" id="GO:1990072">
    <property type="term" value="C:TRAPPIII protein complex"/>
    <property type="evidence" value="ECO:0007669"/>
    <property type="project" value="TreeGrafter"/>
</dbReference>
<proteinExistence type="predicted"/>
<dbReference type="Pfam" id="PF24544">
    <property type="entry name" value="Ig_TPPC8_2nd"/>
    <property type="match status" value="1"/>
</dbReference>
<organism evidence="3">
    <name type="scientific">Wuchereria bancrofti</name>
    <dbReference type="NCBI Taxonomy" id="6293"/>
    <lineage>
        <taxon>Eukaryota</taxon>
        <taxon>Metazoa</taxon>
        <taxon>Ecdysozoa</taxon>
        <taxon>Nematoda</taxon>
        <taxon>Chromadorea</taxon>
        <taxon>Rhabditida</taxon>
        <taxon>Spirurina</taxon>
        <taxon>Spiruromorpha</taxon>
        <taxon>Filarioidea</taxon>
        <taxon>Onchocercidae</taxon>
        <taxon>Wuchereria</taxon>
    </lineage>
</organism>
<dbReference type="Pfam" id="PF24545">
    <property type="entry name" value="Ig_TPPC8_1st"/>
    <property type="match status" value="2"/>
</dbReference>
<dbReference type="WBParaSite" id="maker-PairedContig_517-snap-gene-0.12-mRNA-1">
    <property type="protein sequence ID" value="maker-PairedContig_517-snap-gene-0.12-mRNA-1"/>
    <property type="gene ID" value="maker-PairedContig_517-snap-gene-0.12"/>
</dbReference>
<evidence type="ECO:0000259" key="1">
    <source>
        <dbReference type="Pfam" id="PF24544"/>
    </source>
</evidence>
<feature type="domain" description="TPPC8 first Ig-like" evidence="2">
    <location>
        <begin position="735"/>
        <end position="826"/>
    </location>
</feature>
<protein>
    <submittedName>
        <fullName evidence="3">Uncharacterized protein</fullName>
    </submittedName>
</protein>
<feature type="domain" description="TPPC8 second Ig-like" evidence="1">
    <location>
        <begin position="836"/>
        <end position="939"/>
    </location>
</feature>
<dbReference type="PANTHER" id="PTHR12975">
    <property type="entry name" value="TRANSPORT PROTEIN TRAPP"/>
    <property type="match status" value="1"/>
</dbReference>
<reference evidence="3" key="1">
    <citation type="submission" date="2016-11" db="UniProtKB">
        <authorList>
            <consortium name="WormBaseParasite"/>
        </authorList>
    </citation>
    <scope>IDENTIFICATION</scope>
    <source>
        <strain evidence="3">pt0022</strain>
    </source>
</reference>
<dbReference type="InterPro" id="IPR024420">
    <property type="entry name" value="TRAPP_III_complex_Trs85"/>
</dbReference>
<sequence length="1325" mass="149633">MYTGVFATVGCSVQVPLGKSMLGEQIRQGFSPLLAVLTSDAVERIATKNNLSFTDLLLPFATVNCTVKDPSGSSVTSRIFFDFRDLRRDGFLLSLTVLPSLHHRLHPHQIPILDLLLLLSGFETLLKWSEPAEHEFLRTYLGCIFVVSTDDEDPVEELSKLIDIQHQQQYGQNAFTIGPAYCAMPRWMLPNIFKYFLILDDESSGNGSSRASSVFSAITTQYGIQNCYLLKMNSKYDDELTDPWRAHLESKYRGLKKGLQLAKYKVLSKTVGLTDGLISSNDSPVTEQNNDGFTNFDCVSNIIHGQYLSYDDRESVTKMMECMIHNALLPWVERQMRTLNEQVIARRGISKSLTTGVRKWFGTAASQQATSITYARDSGEMQVRLLADLCFIFGLYSYAYQLYQTVRKEFAVDQAWLYNAGALEMAALSLFLSTSQITAKQYPQHYMDDAINFYTTVSLKPVLTMRAAILSALILSTLELYVEACTQLLKLTNSDDDLFSGILLERASVYFGNAKMRRKMAFHYVLAGHRMSKAGQKQLSMECYKRALPEYLSKRWVFAEDHILYTLANESDQKEEALSWCLPLIKSQSVQHPDQQQLFLKHYLQLLKHCNSIRTHEVMVVPLVDIQNIAVIYGERPIELIPELITNVETLKNNKDMWVNLSKAAYFAITGSFAGFRETGTVHTASTDNSKIPFAPPLERMRIILSLKNPLDIPLILENIHLEVLAEPTMYMQTFTDKITLEPKCDWIPLELSVIPKKGIDRMRVHNLSFNLVVDEINVTYSTPLSIRGPRMNNSKKEKTSILYGEDYRLTAEVTKEQWPLVEIDLPLKRRLMAFCGQICRFNCDVSNIGVVPVEAFCIVTDHPELISVYEEECPESSTFGSVKCTTSVIDVAVGVFNLKHGAIAAGQKKRLQLAVRAPTTESLGLNILLVCYYRGDNCMIREQRHVIVIDARVILETSLRLVDRTSGACVLQLRNLIPNRSSLLAKIELIKIRLLVAHSKINLTSKTCQNSLPQIFLHPLQRRRVELESEQTDSIPFLTNGHEGAVSLWFCDEIVDIPEWSSPPDRPSEILGAVSSLKQCTEDENTTVPQLDLFFAILWKANVVNSDGTTSTVFGENFIPNPFPLGYSVPFCTHHILRPFSIEQSNQNLLETKRVSSDKNLFAFICKISTSSPITYHNFSNERSCQIPVQITITNDDFLHRRSCTVTIHFLDSTLIRKQMVDSGSTNVPGFQPQNTASSSSYVHSSLVLQPLIIADRSRMHATIAFGCTQIFNIRLTVYCPSIYDISRFQAVGLFDGDRTEVPIYVPPTYITVIDQRKAGKEKP</sequence>
<dbReference type="Pfam" id="PF12739">
    <property type="entry name" value="TRAPPC-Trs85"/>
    <property type="match status" value="1"/>
</dbReference>
<name>A0A1I8EU77_WUCBA</name>
<dbReference type="PANTHER" id="PTHR12975:SF6">
    <property type="entry name" value="TRAFFICKING PROTEIN PARTICLE COMPLEX SUBUNIT 8"/>
    <property type="match status" value="1"/>
</dbReference>
<evidence type="ECO:0000259" key="2">
    <source>
        <dbReference type="Pfam" id="PF24545"/>
    </source>
</evidence>
<evidence type="ECO:0000313" key="3">
    <source>
        <dbReference type="WBParaSite" id="maker-PairedContig_517-snap-gene-0.12-mRNA-1"/>
    </source>
</evidence>